<evidence type="ECO:0000256" key="3">
    <source>
        <dbReference type="ARBA" id="ARBA00023306"/>
    </source>
</evidence>
<dbReference type="InterPro" id="IPR048258">
    <property type="entry name" value="Cyclins_cyclin-box"/>
</dbReference>
<accession>A0A7H9B4W1</accession>
<dbReference type="SMART" id="SM00385">
    <property type="entry name" value="CYCLIN"/>
    <property type="match status" value="2"/>
</dbReference>
<dbReference type="Proteomes" id="UP000509704">
    <property type="component" value="Chromosome 6"/>
</dbReference>
<feature type="domain" description="Cyclin-like" evidence="6">
    <location>
        <begin position="276"/>
        <end position="365"/>
    </location>
</feature>
<feature type="compositionally biased region" description="Low complexity" evidence="5">
    <location>
        <begin position="1"/>
        <end position="16"/>
    </location>
</feature>
<dbReference type="PIRSF" id="PIRSF001771">
    <property type="entry name" value="Cyclin_A_B_D_E"/>
    <property type="match status" value="1"/>
</dbReference>
<evidence type="ECO:0000256" key="2">
    <source>
        <dbReference type="ARBA" id="ARBA00023127"/>
    </source>
</evidence>
<name>A0A7H9B4W1_ZYGMR</name>
<evidence type="ECO:0000259" key="6">
    <source>
        <dbReference type="SMART" id="SM00385"/>
    </source>
</evidence>
<dbReference type="RefSeq" id="XP_037145356.1">
    <property type="nucleotide sequence ID" value="XM_037289461.1"/>
</dbReference>
<feature type="domain" description="Cyclin C-terminal" evidence="7">
    <location>
        <begin position="272"/>
        <end position="395"/>
    </location>
</feature>
<dbReference type="AlphaFoldDB" id="A0A7H9B4W1"/>
<dbReference type="GeneID" id="59237389"/>
<reference evidence="8 9" key="1">
    <citation type="submission" date="2020-07" db="EMBL/GenBank/DDBJ databases">
        <title>The yeast mating-type switching endonuclease HO is a domesticated member of an unorthodox homing genetic element family.</title>
        <authorList>
            <person name="Coughlan A.Y."/>
            <person name="Lombardi L."/>
            <person name="Braun-Galleani S."/>
            <person name="Martos A.R."/>
            <person name="Galeote V."/>
            <person name="Bigey F."/>
            <person name="Dequin S."/>
            <person name="Byrne K.P."/>
            <person name="Wolfe K.H."/>
        </authorList>
    </citation>
    <scope>NUCLEOTIDE SEQUENCE [LARGE SCALE GENOMIC DNA]</scope>
    <source>
        <strain evidence="8 9">NRRL Y-6702</strain>
    </source>
</reference>
<evidence type="ECO:0000256" key="1">
    <source>
        <dbReference type="ARBA" id="ARBA00022618"/>
    </source>
</evidence>
<dbReference type="InterPro" id="IPR046965">
    <property type="entry name" value="Cyclin_A/B-like"/>
</dbReference>
<feature type="region of interest" description="Disordered" evidence="5">
    <location>
        <begin position="1"/>
        <end position="23"/>
    </location>
</feature>
<dbReference type="SUPFAM" id="SSF47954">
    <property type="entry name" value="Cyclin-like"/>
    <property type="match status" value="2"/>
</dbReference>
<evidence type="ECO:0000313" key="9">
    <source>
        <dbReference type="Proteomes" id="UP000509704"/>
    </source>
</evidence>
<dbReference type="InterPro" id="IPR004367">
    <property type="entry name" value="Cyclin_C-dom"/>
</dbReference>
<sequence length="413" mass="47670">MASLTGSANSSTRSSSENLKFNDTAALDTKVCNLKVSSTSGSPNAKPRRALSEVPVNTQQTKELSEISGRVRREDSELTLQSFRKRKIYRDQEEENPTTKVKARKTSKTSDEEPQEEKILWKDLDANERKDVCMVTEYTNEIFSHLYKREMETLPSHNYLTDTKSKHNLRPSMRAILIDWLVEVHEKFQCYPETLFLTINIMDRFLSMNKVTLSKLQLLAVTALFIAAKFEEVNLPKLSDYAYITDGAATKNDIKNAEMFMLSSLEFNIGWPNPMNFLRRISKADNYDFQTRSIAKFLLECIMCYHKFIHLKPSTMSAMAMYVAKQITSTHNKKNLWDETFKHYSGGIDPYADAEFQSYCKDLIKEIASPTTKLDSLYLKFKKPKNGAMYYKVFQWCQNQVETDESLNSLFSL</sequence>
<dbReference type="InterPro" id="IPR013763">
    <property type="entry name" value="Cyclin-like_dom"/>
</dbReference>
<keyword evidence="9" id="KW-1185">Reference proteome</keyword>
<evidence type="ECO:0000259" key="7">
    <source>
        <dbReference type="SMART" id="SM01332"/>
    </source>
</evidence>
<dbReference type="InterPro" id="IPR036915">
    <property type="entry name" value="Cyclin-like_sf"/>
</dbReference>
<dbReference type="PANTHER" id="PTHR10177">
    <property type="entry name" value="CYCLINS"/>
    <property type="match status" value="1"/>
</dbReference>
<dbReference type="SMART" id="SM01332">
    <property type="entry name" value="Cyclin_C"/>
    <property type="match status" value="1"/>
</dbReference>
<protein>
    <submittedName>
        <fullName evidence="8">Uncharacterized protein</fullName>
    </submittedName>
</protein>
<keyword evidence="3" id="KW-0131">Cell cycle</keyword>
<keyword evidence="1" id="KW-0132">Cell division</keyword>
<dbReference type="PROSITE" id="PS00292">
    <property type="entry name" value="CYCLINS"/>
    <property type="match status" value="1"/>
</dbReference>
<dbReference type="EMBL" id="CP058609">
    <property type="protein sequence ID" value="QLG73630.1"/>
    <property type="molecule type" value="Genomic_DNA"/>
</dbReference>
<feature type="domain" description="Cyclin-like" evidence="6">
    <location>
        <begin position="179"/>
        <end position="263"/>
    </location>
</feature>
<dbReference type="InterPro" id="IPR039361">
    <property type="entry name" value="Cyclin"/>
</dbReference>
<dbReference type="InterPro" id="IPR006671">
    <property type="entry name" value="Cyclin_N"/>
</dbReference>
<dbReference type="Gene3D" id="1.10.472.10">
    <property type="entry name" value="Cyclin-like"/>
    <property type="match status" value="2"/>
</dbReference>
<keyword evidence="2 4" id="KW-0195">Cyclin</keyword>
<dbReference type="GO" id="GO:0016538">
    <property type="term" value="F:cyclin-dependent protein serine/threonine kinase regulator activity"/>
    <property type="evidence" value="ECO:0007669"/>
    <property type="project" value="InterPro"/>
</dbReference>
<dbReference type="OrthoDB" id="5590282at2759"/>
<evidence type="ECO:0000256" key="5">
    <source>
        <dbReference type="SAM" id="MobiDB-lite"/>
    </source>
</evidence>
<comment type="similarity">
    <text evidence="4">Belongs to the cyclin family.</text>
</comment>
<proteinExistence type="inferred from homology"/>
<dbReference type="GO" id="GO:0051301">
    <property type="term" value="P:cell division"/>
    <property type="evidence" value="ECO:0007669"/>
    <property type="project" value="UniProtKB-KW"/>
</dbReference>
<feature type="region of interest" description="Disordered" evidence="5">
    <location>
        <begin position="35"/>
        <end position="71"/>
    </location>
</feature>
<dbReference type="KEGG" id="zmk:HG535_0F01410"/>
<dbReference type="FunFam" id="1.10.472.10:FF:000001">
    <property type="entry name" value="G2/mitotic-specific cyclin"/>
    <property type="match status" value="1"/>
</dbReference>
<feature type="region of interest" description="Disordered" evidence="5">
    <location>
        <begin position="88"/>
        <end position="116"/>
    </location>
</feature>
<gene>
    <name evidence="8" type="ORF">HG535_0F01410</name>
</gene>
<organism evidence="8 9">
    <name type="scientific">Zygotorulaspora mrakii</name>
    <name type="common">Zygosaccharomyces mrakii</name>
    <dbReference type="NCBI Taxonomy" id="42260"/>
    <lineage>
        <taxon>Eukaryota</taxon>
        <taxon>Fungi</taxon>
        <taxon>Dikarya</taxon>
        <taxon>Ascomycota</taxon>
        <taxon>Saccharomycotina</taxon>
        <taxon>Saccharomycetes</taxon>
        <taxon>Saccharomycetales</taxon>
        <taxon>Saccharomycetaceae</taxon>
        <taxon>Zygotorulaspora</taxon>
    </lineage>
</organism>
<dbReference type="Pfam" id="PF00134">
    <property type="entry name" value="Cyclin_N"/>
    <property type="match status" value="1"/>
</dbReference>
<dbReference type="Pfam" id="PF02984">
    <property type="entry name" value="Cyclin_C"/>
    <property type="match status" value="1"/>
</dbReference>
<evidence type="ECO:0000256" key="4">
    <source>
        <dbReference type="RuleBase" id="RU000383"/>
    </source>
</evidence>
<evidence type="ECO:0000313" key="8">
    <source>
        <dbReference type="EMBL" id="QLG73630.1"/>
    </source>
</evidence>
<dbReference type="GO" id="GO:0044772">
    <property type="term" value="P:mitotic cell cycle phase transition"/>
    <property type="evidence" value="ECO:0007669"/>
    <property type="project" value="InterPro"/>
</dbReference>